<sequence>MVSTTEHDESEHGERVGAALAHALDEAARGLIDRTDDEGVDHTLGLIVQGAIRTIPHVEQAGVSLVERGGTVDAYAPSSPAVRELDELQNEFREGPCRDSIWTESRTLVEDMAGAQERWPRYASAALTRGFRSLLSFQLFAAHGSAGALNLYSSSPGAFDESSVDAGALFAAQAALALHGAKRIQGLTAALDSRDTIGQAKGVLVERFGVGPEQAFSMLVDSSQKTNIKLAEVATRVVDEARRKNGRGDPGGR</sequence>
<dbReference type="InterPro" id="IPR003018">
    <property type="entry name" value="GAF"/>
</dbReference>
<reference evidence="6 7" key="1">
    <citation type="submission" date="2024-03" db="EMBL/GenBank/DDBJ databases">
        <title>Actinomycetospora sp. OC33-EN07, a novel actinomycete isolated from wild orchid (Aerides multiflora).</title>
        <authorList>
            <person name="Suriyachadkun C."/>
        </authorList>
    </citation>
    <scope>NUCLEOTIDE SEQUENCE [LARGE SCALE GENOMIC DNA]</scope>
    <source>
        <strain evidence="6 7">OC33-EN07</strain>
    </source>
</reference>
<comment type="caution">
    <text evidence="6">The sequence shown here is derived from an EMBL/GenBank/DDBJ whole genome shotgun (WGS) entry which is preliminary data.</text>
</comment>
<dbReference type="Pfam" id="PF03861">
    <property type="entry name" value="ANTAR"/>
    <property type="match status" value="1"/>
</dbReference>
<evidence type="ECO:0000256" key="2">
    <source>
        <dbReference type="ARBA" id="ARBA00022777"/>
    </source>
</evidence>
<keyword evidence="3" id="KW-0805">Transcription regulation</keyword>
<dbReference type="SUPFAM" id="SSF55781">
    <property type="entry name" value="GAF domain-like"/>
    <property type="match status" value="1"/>
</dbReference>
<dbReference type="InterPro" id="IPR011006">
    <property type="entry name" value="CheY-like_superfamily"/>
</dbReference>
<dbReference type="Proteomes" id="UP001369736">
    <property type="component" value="Unassembled WGS sequence"/>
</dbReference>
<dbReference type="PROSITE" id="PS50921">
    <property type="entry name" value="ANTAR"/>
    <property type="match status" value="1"/>
</dbReference>
<dbReference type="InterPro" id="IPR029016">
    <property type="entry name" value="GAF-like_dom_sf"/>
</dbReference>
<evidence type="ECO:0000256" key="4">
    <source>
        <dbReference type="ARBA" id="ARBA00023163"/>
    </source>
</evidence>
<evidence type="ECO:0000259" key="5">
    <source>
        <dbReference type="PROSITE" id="PS50921"/>
    </source>
</evidence>
<dbReference type="EMBL" id="JBBEGM010000007">
    <property type="protein sequence ID" value="MEJ2863206.1"/>
    <property type="molecule type" value="Genomic_DNA"/>
</dbReference>
<dbReference type="Gene3D" id="1.10.10.10">
    <property type="entry name" value="Winged helix-like DNA-binding domain superfamily/Winged helix DNA-binding domain"/>
    <property type="match status" value="1"/>
</dbReference>
<keyword evidence="7" id="KW-1185">Reference proteome</keyword>
<dbReference type="SMART" id="SM01012">
    <property type="entry name" value="ANTAR"/>
    <property type="match status" value="1"/>
</dbReference>
<protein>
    <submittedName>
        <fullName evidence="6">ANTAR domain-containing protein</fullName>
    </submittedName>
</protein>
<keyword evidence="2" id="KW-0418">Kinase</keyword>
<dbReference type="Gene3D" id="3.30.450.40">
    <property type="match status" value="1"/>
</dbReference>
<feature type="domain" description="ANTAR" evidence="5">
    <location>
        <begin position="177"/>
        <end position="238"/>
    </location>
</feature>
<keyword evidence="1" id="KW-0808">Transferase</keyword>
<evidence type="ECO:0000256" key="1">
    <source>
        <dbReference type="ARBA" id="ARBA00022679"/>
    </source>
</evidence>
<dbReference type="InterPro" id="IPR012074">
    <property type="entry name" value="GAF_ANTAR"/>
</dbReference>
<evidence type="ECO:0000313" key="6">
    <source>
        <dbReference type="EMBL" id="MEJ2863206.1"/>
    </source>
</evidence>
<gene>
    <name evidence="6" type="ORF">WCD58_18710</name>
</gene>
<proteinExistence type="predicted"/>
<dbReference type="Pfam" id="PF13185">
    <property type="entry name" value="GAF_2"/>
    <property type="match status" value="1"/>
</dbReference>
<name>A0ABU8M789_9PSEU</name>
<evidence type="ECO:0000256" key="3">
    <source>
        <dbReference type="ARBA" id="ARBA00023015"/>
    </source>
</evidence>
<accession>A0ABU8M789</accession>
<dbReference type="RefSeq" id="WP_337704563.1">
    <property type="nucleotide sequence ID" value="NZ_JBBEGM010000007.1"/>
</dbReference>
<keyword evidence="4" id="KW-0804">Transcription</keyword>
<dbReference type="InterPro" id="IPR005561">
    <property type="entry name" value="ANTAR"/>
</dbReference>
<dbReference type="PIRSF" id="PIRSF036625">
    <property type="entry name" value="GAF_ANTAR"/>
    <property type="match status" value="1"/>
</dbReference>
<organism evidence="6 7">
    <name type="scientific">Actinomycetospora flava</name>
    <dbReference type="NCBI Taxonomy" id="3129232"/>
    <lineage>
        <taxon>Bacteria</taxon>
        <taxon>Bacillati</taxon>
        <taxon>Actinomycetota</taxon>
        <taxon>Actinomycetes</taxon>
        <taxon>Pseudonocardiales</taxon>
        <taxon>Pseudonocardiaceae</taxon>
        <taxon>Actinomycetospora</taxon>
    </lineage>
</organism>
<dbReference type="InterPro" id="IPR036388">
    <property type="entry name" value="WH-like_DNA-bd_sf"/>
</dbReference>
<evidence type="ECO:0000313" key="7">
    <source>
        <dbReference type="Proteomes" id="UP001369736"/>
    </source>
</evidence>
<dbReference type="SUPFAM" id="SSF52172">
    <property type="entry name" value="CheY-like"/>
    <property type="match status" value="1"/>
</dbReference>